<accession>A0A2A5AJI6</accession>
<dbReference type="Gene3D" id="3.30.420.10">
    <property type="entry name" value="Ribonuclease H-like superfamily/Ribonuclease H"/>
    <property type="match status" value="1"/>
</dbReference>
<dbReference type="PANTHER" id="PTHR46889:SF4">
    <property type="entry name" value="TRANSPOSASE INSO FOR INSERTION SEQUENCE ELEMENT IS911B-RELATED"/>
    <property type="match status" value="1"/>
</dbReference>
<dbReference type="InterPro" id="IPR048020">
    <property type="entry name" value="Transpos_IS3"/>
</dbReference>
<dbReference type="InterPro" id="IPR001584">
    <property type="entry name" value="Integrase_cat-core"/>
</dbReference>
<dbReference type="Pfam" id="PF13333">
    <property type="entry name" value="rve_2"/>
    <property type="match status" value="1"/>
</dbReference>
<feature type="domain" description="Integrase catalytic" evidence="1">
    <location>
        <begin position="122"/>
        <end position="284"/>
    </location>
</feature>
<dbReference type="EMBL" id="NVVJ01000088">
    <property type="protein sequence ID" value="PCJ19463.1"/>
    <property type="molecule type" value="Genomic_DNA"/>
</dbReference>
<dbReference type="Pfam" id="PF13276">
    <property type="entry name" value="HTH_21"/>
    <property type="match status" value="1"/>
</dbReference>
<dbReference type="GO" id="GO:0015074">
    <property type="term" value="P:DNA integration"/>
    <property type="evidence" value="ECO:0007669"/>
    <property type="project" value="InterPro"/>
</dbReference>
<dbReference type="Proteomes" id="UP000218327">
    <property type="component" value="Unassembled WGS sequence"/>
</dbReference>
<proteinExistence type="predicted"/>
<evidence type="ECO:0000313" key="2">
    <source>
        <dbReference type="EMBL" id="PCJ19463.1"/>
    </source>
</evidence>
<dbReference type="PROSITE" id="PS50994">
    <property type="entry name" value="INTEGRASE"/>
    <property type="match status" value="1"/>
</dbReference>
<evidence type="ECO:0000259" key="1">
    <source>
        <dbReference type="PROSITE" id="PS50994"/>
    </source>
</evidence>
<organism evidence="2 3">
    <name type="scientific">SAR86 cluster bacterium</name>
    <dbReference type="NCBI Taxonomy" id="2030880"/>
    <lineage>
        <taxon>Bacteria</taxon>
        <taxon>Pseudomonadati</taxon>
        <taxon>Pseudomonadota</taxon>
        <taxon>Gammaproteobacteria</taxon>
        <taxon>SAR86 cluster</taxon>
    </lineage>
</organism>
<dbReference type="InterPro" id="IPR050900">
    <property type="entry name" value="Transposase_IS3/IS150/IS904"/>
</dbReference>
<dbReference type="InterPro" id="IPR012337">
    <property type="entry name" value="RNaseH-like_sf"/>
</dbReference>
<reference evidence="3" key="1">
    <citation type="submission" date="2017-08" db="EMBL/GenBank/DDBJ databases">
        <title>A dynamic microbial community with high functional redundancy inhabits the cold, oxic subseafloor aquifer.</title>
        <authorList>
            <person name="Tully B.J."/>
            <person name="Wheat C.G."/>
            <person name="Glazer B.T."/>
            <person name="Huber J.A."/>
        </authorList>
    </citation>
    <scope>NUCLEOTIDE SEQUENCE [LARGE SCALE GENOMIC DNA]</scope>
</reference>
<dbReference type="InterPro" id="IPR036397">
    <property type="entry name" value="RNaseH_sf"/>
</dbReference>
<sequence>MRFAFVAEHSNQHSTTRLCLVMKVSRRGYYGWLNRPDSQRTLANRELLIKIKHLFYQHREVYGAPRICRALLKQEIECGLNRVAQLMRDNEIVPKTVKKFRVTTDSRKSRHPAKNILDRKFSADRPNEKWVADVTYIPTREGWLFLATVLDLYSRKIVGWSMSDRLLSELAQKALQSAIDARRPAAGLIVHSDRGKEYYAGEYQQLLKKYSFVCSMSRRGDCWDNAVMESFFHSMKVEEIHHHDFKTRAEARTTLFDYIEIFYNRQRLHSSIGYQSPIEFEQVA</sequence>
<dbReference type="AlphaFoldDB" id="A0A2A5AJI6"/>
<evidence type="ECO:0000313" key="3">
    <source>
        <dbReference type="Proteomes" id="UP000218327"/>
    </source>
</evidence>
<dbReference type="SUPFAM" id="SSF53098">
    <property type="entry name" value="Ribonuclease H-like"/>
    <property type="match status" value="1"/>
</dbReference>
<protein>
    <submittedName>
        <fullName evidence="2">IS3 family transposase</fullName>
    </submittedName>
</protein>
<dbReference type="NCBIfam" id="NF033516">
    <property type="entry name" value="transpos_IS3"/>
    <property type="match status" value="1"/>
</dbReference>
<comment type="caution">
    <text evidence="2">The sequence shown here is derived from an EMBL/GenBank/DDBJ whole genome shotgun (WGS) entry which is preliminary data.</text>
</comment>
<name>A0A2A5AJI6_9GAMM</name>
<dbReference type="GO" id="GO:0003676">
    <property type="term" value="F:nucleic acid binding"/>
    <property type="evidence" value="ECO:0007669"/>
    <property type="project" value="InterPro"/>
</dbReference>
<dbReference type="InterPro" id="IPR025948">
    <property type="entry name" value="HTH-like_dom"/>
</dbReference>
<dbReference type="Pfam" id="PF00665">
    <property type="entry name" value="rve"/>
    <property type="match status" value="1"/>
</dbReference>
<gene>
    <name evidence="2" type="ORF">COA96_16215</name>
</gene>
<dbReference type="PANTHER" id="PTHR46889">
    <property type="entry name" value="TRANSPOSASE INSF FOR INSERTION SEQUENCE IS3B-RELATED"/>
    <property type="match status" value="1"/>
</dbReference>